<dbReference type="Pfam" id="PF06902">
    <property type="entry name" value="Fer4_19"/>
    <property type="match status" value="1"/>
</dbReference>
<dbReference type="AlphaFoldDB" id="A0AAU8IKG4"/>
<dbReference type="GO" id="GO:0005737">
    <property type="term" value="C:cytoplasm"/>
    <property type="evidence" value="ECO:0007669"/>
    <property type="project" value="UniProtKB-ARBA"/>
</dbReference>
<dbReference type="InterPro" id="IPR042216">
    <property type="entry name" value="MitoNEET_CISD"/>
</dbReference>
<dbReference type="GO" id="GO:0046872">
    <property type="term" value="F:metal ion binding"/>
    <property type="evidence" value="ECO:0007669"/>
    <property type="project" value="UniProtKB-KW"/>
</dbReference>
<dbReference type="Gene3D" id="3.40.5.90">
    <property type="entry name" value="CDGSH iron-sulfur domain, mitoNEET-type"/>
    <property type="match status" value="1"/>
</dbReference>
<dbReference type="InterPro" id="IPR010693">
    <property type="entry name" value="Divergent_4Fe-4S_mono-cluster"/>
</dbReference>
<sequence length="136" mass="14362">MAAERKTYSGQDIEVTFEPGRCLHAAECVGGLPEVFDTSRRPWIAPDAADAPHVAEVVRRCPSGALTYRLADGTGEEPRTPTTIARTAAGQLAVRGDLETRTGAGPRRETRALLCACGASAHQPYCDHSGPCGQDG</sequence>
<organism evidence="7">
    <name type="scientific">Streptomyces tabacisoli</name>
    <dbReference type="NCBI Taxonomy" id="3156398"/>
    <lineage>
        <taxon>Bacteria</taxon>
        <taxon>Bacillati</taxon>
        <taxon>Actinomycetota</taxon>
        <taxon>Actinomycetes</taxon>
        <taxon>Kitasatosporales</taxon>
        <taxon>Streptomycetaceae</taxon>
        <taxon>Streptomyces</taxon>
    </lineage>
</organism>
<protein>
    <submittedName>
        <fullName evidence="7">(4Fe-4S)-binding protein</fullName>
    </submittedName>
</protein>
<evidence type="ECO:0000313" key="7">
    <source>
        <dbReference type="EMBL" id="XCJ68741.1"/>
    </source>
</evidence>
<evidence type="ECO:0000256" key="1">
    <source>
        <dbReference type="ARBA" id="ARBA00022714"/>
    </source>
</evidence>
<feature type="domain" description="Iron-binding zinc finger CDGSH type" evidence="6">
    <location>
        <begin position="92"/>
        <end position="129"/>
    </location>
</feature>
<dbReference type="InterPro" id="IPR018967">
    <property type="entry name" value="FeS-contain_CDGSH-typ"/>
</dbReference>
<dbReference type="RefSeq" id="WP_353940425.1">
    <property type="nucleotide sequence ID" value="NZ_CP159534.1"/>
</dbReference>
<keyword evidence="4" id="KW-0411">Iron-sulfur</keyword>
<evidence type="ECO:0000256" key="2">
    <source>
        <dbReference type="ARBA" id="ARBA00022723"/>
    </source>
</evidence>
<name>A0AAU8IKG4_9ACTN</name>
<evidence type="ECO:0000259" key="5">
    <source>
        <dbReference type="Pfam" id="PF06902"/>
    </source>
</evidence>
<proteinExistence type="predicted"/>
<feature type="domain" description="Divergent 4Fe-4S mono-cluster" evidence="5">
    <location>
        <begin position="8"/>
        <end position="69"/>
    </location>
</feature>
<dbReference type="Pfam" id="PF09360">
    <property type="entry name" value="zf-CDGSH"/>
    <property type="match status" value="1"/>
</dbReference>
<evidence type="ECO:0000256" key="4">
    <source>
        <dbReference type="ARBA" id="ARBA00023014"/>
    </source>
</evidence>
<accession>A0AAU8IKG4</accession>
<keyword evidence="1" id="KW-0001">2Fe-2S</keyword>
<dbReference type="GO" id="GO:0051537">
    <property type="term" value="F:2 iron, 2 sulfur cluster binding"/>
    <property type="evidence" value="ECO:0007669"/>
    <property type="project" value="UniProtKB-KW"/>
</dbReference>
<dbReference type="KEGG" id="stac:ABII15_01665"/>
<reference evidence="7" key="1">
    <citation type="submission" date="2024-06" db="EMBL/GenBank/DDBJ databases">
        <title>Streptomyces sp. strain HUAS MG91 genome sequences.</title>
        <authorList>
            <person name="Mo P."/>
        </authorList>
    </citation>
    <scope>NUCLEOTIDE SEQUENCE</scope>
    <source>
        <strain evidence="7">HUAS MG91</strain>
    </source>
</reference>
<evidence type="ECO:0000256" key="3">
    <source>
        <dbReference type="ARBA" id="ARBA00023004"/>
    </source>
</evidence>
<evidence type="ECO:0000259" key="6">
    <source>
        <dbReference type="Pfam" id="PF09360"/>
    </source>
</evidence>
<keyword evidence="2" id="KW-0479">Metal-binding</keyword>
<keyword evidence="3" id="KW-0408">Iron</keyword>
<dbReference type="EMBL" id="CP159534">
    <property type="protein sequence ID" value="XCJ68741.1"/>
    <property type="molecule type" value="Genomic_DNA"/>
</dbReference>
<gene>
    <name evidence="7" type="ORF">ABII15_01665</name>
</gene>